<dbReference type="PANTHER" id="PTHR10412">
    <property type="entry name" value="MANNOSYL-OLIGOSACCHARIDE GLUCOSIDASE"/>
    <property type="match status" value="1"/>
</dbReference>
<gene>
    <name evidence="5" type="ORF">G9U52_08540</name>
</gene>
<dbReference type="Gene3D" id="1.50.10.10">
    <property type="match status" value="1"/>
</dbReference>
<dbReference type="PANTHER" id="PTHR10412:SF11">
    <property type="entry name" value="MANNOSYL-OLIGOSACCHARIDE GLUCOSIDASE"/>
    <property type="match status" value="1"/>
</dbReference>
<dbReference type="Proteomes" id="UP001165962">
    <property type="component" value="Unassembled WGS sequence"/>
</dbReference>
<comment type="similarity">
    <text evidence="1">Belongs to the glycosyl hydrolase 63 family.</text>
</comment>
<dbReference type="RefSeq" id="WP_166148416.1">
    <property type="nucleotide sequence ID" value="NZ_JAAOIW010000003.1"/>
</dbReference>
<proteinExistence type="inferred from homology"/>
<dbReference type="Pfam" id="PF22422">
    <property type="entry name" value="MGH1-like_GH"/>
    <property type="match status" value="1"/>
</dbReference>
<dbReference type="EMBL" id="JAAOIW010000003">
    <property type="protein sequence ID" value="NHN29881.1"/>
    <property type="molecule type" value="Genomic_DNA"/>
</dbReference>
<keyword evidence="6" id="KW-1185">Reference proteome</keyword>
<organism evidence="5 6">
    <name type="scientific">Paenibacillus agricola</name>
    <dbReference type="NCBI Taxonomy" id="2716264"/>
    <lineage>
        <taxon>Bacteria</taxon>
        <taxon>Bacillati</taxon>
        <taxon>Bacillota</taxon>
        <taxon>Bacilli</taxon>
        <taxon>Bacillales</taxon>
        <taxon>Paenibacillaceae</taxon>
        <taxon>Paenibacillus</taxon>
    </lineage>
</organism>
<dbReference type="InterPro" id="IPR008928">
    <property type="entry name" value="6-hairpin_glycosidase_sf"/>
</dbReference>
<dbReference type="InterPro" id="IPR004888">
    <property type="entry name" value="Glycoside_hydrolase_63"/>
</dbReference>
<comment type="caution">
    <text evidence="5">The sequence shown here is derived from an EMBL/GenBank/DDBJ whole genome shotgun (WGS) entry which is preliminary data.</text>
</comment>
<dbReference type="InterPro" id="IPR012341">
    <property type="entry name" value="6hp_glycosidase-like_sf"/>
</dbReference>
<evidence type="ECO:0000313" key="5">
    <source>
        <dbReference type="EMBL" id="NHN29881.1"/>
    </source>
</evidence>
<evidence type="ECO:0000256" key="1">
    <source>
        <dbReference type="ARBA" id="ARBA00010833"/>
    </source>
</evidence>
<evidence type="ECO:0000259" key="4">
    <source>
        <dbReference type="Pfam" id="PF22422"/>
    </source>
</evidence>
<dbReference type="InterPro" id="IPR054491">
    <property type="entry name" value="MGH1-like_GH"/>
</dbReference>
<accession>A0ABX0J395</accession>
<name>A0ABX0J395_9BACL</name>
<evidence type="ECO:0000256" key="2">
    <source>
        <dbReference type="ARBA" id="ARBA00022801"/>
    </source>
</evidence>
<feature type="domain" description="Mannosylglycerate hydrolase MGH1-like glycoside hydrolase" evidence="4">
    <location>
        <begin position="484"/>
        <end position="805"/>
    </location>
</feature>
<dbReference type="SUPFAM" id="SSF48208">
    <property type="entry name" value="Six-hairpin glycosidases"/>
    <property type="match status" value="1"/>
</dbReference>
<sequence length="907" mass="102832">MEHIEHLIGTHDLKQLPLWGPYTKKYIGISHIADAQKGLRFDLSVFPGFYRRKVDVPNTMWESGYHPWEASPDLSWFTHRHELEWKDQVYTDISYVEMSDRARLVRCEFVNRTDVEQNVVLHYMASLHFPQVRGHGDKLRVCRLELPTPALWTDALDYKALSFAAPRPSDTLVYDGFYRGEERGQGLVGGSALRFGRESGDRVAYICEVAEPMEHAVLLLRCRLLEGQRLLLRISGAADATLELNGTGELGKVSISLGALPAGQHEIVFTSLEWVSESAISSAELDGFVITEQHLLSQVRFVPEEANAHPQIIPGPVPNSLLLKYDGIDGYYGLLWVFDDYEVREFHCDELDRFMRHNVHHHVDSVFKGPGDGHFTNVYLRPIPLSAQSRTIIHGMVCSGSKEDVEEQLASFNTDAERCETVFAAVKRSSEAKTQPFNPSGEPYRFSQQLMEATLAMNVVYPVYTKRSYIRHNTPGRWWDSLYTWDSGFIGIGLAELDMERSVECLNAYVTEPGDPHAAFIHHGSMVPVQHYLFLEIWNKTRSKELLNYFYPRLRQYYLFYTGKQGSSTTRKLSSNLLKTWDYFYNSGGWDDYPPQVEVHRSGLTDETAPVSNTCHAIRIAKILKMAATAIGGLEGDITGYKEDIDVFGRAVQDYAWDEQSGYFGYVRHDAQGRPNGLLRHESGQNYNMGLDGAYPLVAGICTPEQERRLLGYISDPSRLKTEIGLTAIDQSAAYYKKDGYWNGAIWMAHQWFYWKMLLSLGCSDQAHIIAHTALELWKKETEQTYNCYEHFIVQSGRGAGWHHFGGLSAPVLSWFAAYYRPGTVTFGYDVWAVLTEFSMDNTELLVDLLYYGAEDHGHTLLVCMKAGQSYRVTWNGRIMEAGTNDDGLLDICLPGDCKGVLTVCPA</sequence>
<evidence type="ECO:0000256" key="3">
    <source>
        <dbReference type="ARBA" id="ARBA00023295"/>
    </source>
</evidence>
<protein>
    <recommendedName>
        <fullName evidence="4">Mannosylglycerate hydrolase MGH1-like glycoside hydrolase domain-containing protein</fullName>
    </recommendedName>
</protein>
<keyword evidence="3" id="KW-0326">Glycosidase</keyword>
<keyword evidence="2" id="KW-0378">Hydrolase</keyword>
<reference evidence="5" key="1">
    <citation type="submission" date="2020-03" db="EMBL/GenBank/DDBJ databases">
        <title>Draft sequencing of Paenibacilllus sp. S3N08.</title>
        <authorList>
            <person name="Kim D.-U."/>
        </authorList>
    </citation>
    <scope>NUCLEOTIDE SEQUENCE</scope>
    <source>
        <strain evidence="5">S3N08</strain>
    </source>
</reference>
<evidence type="ECO:0000313" key="6">
    <source>
        <dbReference type="Proteomes" id="UP001165962"/>
    </source>
</evidence>